<dbReference type="Proteomes" id="UP000231070">
    <property type="component" value="Unassembled WGS sequence"/>
</dbReference>
<comment type="caution">
    <text evidence="1">The sequence shown here is derived from an EMBL/GenBank/DDBJ whole genome shotgun (WGS) entry which is preliminary data.</text>
</comment>
<dbReference type="AlphaFoldDB" id="A0A2G9WSH8"/>
<gene>
    <name evidence="1" type="ORF">CJ014_19250</name>
</gene>
<evidence type="ECO:0000313" key="1">
    <source>
        <dbReference type="EMBL" id="PIO97605.1"/>
    </source>
</evidence>
<sequence>MADIDVDHWRNLQSLLLESAKEKRRIIVIHERGKILKFAHSAKAAIVRPISEVTDAHKDAEAIYDANVATTDMVVVIERSASDAYFKAVQDAWTPADDIDVYVHRAFTLMGQYHDGIVVFPGPANYRLGLQWRLGASYAEVEAAVQIFAKPETSVVFGVFEGDTLWTTLVLHFDAARKIDVVTTVDPTELKAVGSREAVVAEVTEWVGKQYGAVSLGLYSDRVGAERFLKAIDKPKALAELRRTDALIAKPLPASLAAVIKLA</sequence>
<keyword evidence="2" id="KW-1185">Reference proteome</keyword>
<protein>
    <submittedName>
        <fullName evidence="1">Uncharacterized protein</fullName>
    </submittedName>
</protein>
<accession>A0A2G9WSH8</accession>
<organism evidence="1 2">
    <name type="scientific">Pleomorphomonas carboxyditropha</name>
    <dbReference type="NCBI Taxonomy" id="2023338"/>
    <lineage>
        <taxon>Bacteria</taxon>
        <taxon>Pseudomonadati</taxon>
        <taxon>Pseudomonadota</taxon>
        <taxon>Alphaproteobacteria</taxon>
        <taxon>Hyphomicrobiales</taxon>
        <taxon>Pleomorphomonadaceae</taxon>
        <taxon>Pleomorphomonas</taxon>
    </lineage>
</organism>
<name>A0A2G9WSH8_9HYPH</name>
<reference evidence="1 2" key="1">
    <citation type="submission" date="2017-08" db="EMBL/GenBank/DDBJ databases">
        <title>Pleomorphomonas carboxidotrophicus sp. nov., a new mesophilic hydrogenogenic carboxidotroph.</title>
        <authorList>
            <person name="Esquivel-Elizondo S."/>
            <person name="Krajmalnik-Brown R."/>
            <person name="Maldonado J."/>
        </authorList>
    </citation>
    <scope>NUCLEOTIDE SEQUENCE [LARGE SCALE GENOMIC DNA]</scope>
    <source>
        <strain evidence="1 2">SVCO-16</strain>
    </source>
</reference>
<proteinExistence type="predicted"/>
<dbReference type="EMBL" id="NQVN01000016">
    <property type="protein sequence ID" value="PIO97605.1"/>
    <property type="molecule type" value="Genomic_DNA"/>
</dbReference>
<evidence type="ECO:0000313" key="2">
    <source>
        <dbReference type="Proteomes" id="UP000231070"/>
    </source>
</evidence>